<dbReference type="Proteomes" id="UP000823674">
    <property type="component" value="Chromosome A05"/>
</dbReference>
<gene>
    <name evidence="1" type="primary">A05p043690.1_BraROA</name>
    <name evidence="1" type="ORF">IGI04_020380</name>
</gene>
<protein>
    <submittedName>
        <fullName evidence="1">Uncharacterized protein</fullName>
    </submittedName>
</protein>
<accession>A0ABQ7MIJ3</accession>
<evidence type="ECO:0000313" key="1">
    <source>
        <dbReference type="EMBL" id="KAG5398566.1"/>
    </source>
</evidence>
<organism evidence="1 2">
    <name type="scientific">Brassica rapa subsp. trilocularis</name>
    <dbReference type="NCBI Taxonomy" id="1813537"/>
    <lineage>
        <taxon>Eukaryota</taxon>
        <taxon>Viridiplantae</taxon>
        <taxon>Streptophyta</taxon>
        <taxon>Embryophyta</taxon>
        <taxon>Tracheophyta</taxon>
        <taxon>Spermatophyta</taxon>
        <taxon>Magnoliopsida</taxon>
        <taxon>eudicotyledons</taxon>
        <taxon>Gunneridae</taxon>
        <taxon>Pentapetalae</taxon>
        <taxon>rosids</taxon>
        <taxon>malvids</taxon>
        <taxon>Brassicales</taxon>
        <taxon>Brassicaceae</taxon>
        <taxon>Brassiceae</taxon>
        <taxon>Brassica</taxon>
    </lineage>
</organism>
<comment type="caution">
    <text evidence="1">The sequence shown here is derived from an EMBL/GenBank/DDBJ whole genome shotgun (WGS) entry which is preliminary data.</text>
</comment>
<reference evidence="1 2" key="1">
    <citation type="submission" date="2021-03" db="EMBL/GenBank/DDBJ databases">
        <authorList>
            <person name="King G.J."/>
            <person name="Bancroft I."/>
            <person name="Baten A."/>
            <person name="Bloomfield J."/>
            <person name="Borpatragohain P."/>
            <person name="He Z."/>
            <person name="Irish N."/>
            <person name="Irwin J."/>
            <person name="Liu K."/>
            <person name="Mauleon R.P."/>
            <person name="Moore J."/>
            <person name="Morris R."/>
            <person name="Ostergaard L."/>
            <person name="Wang B."/>
            <person name="Wells R."/>
        </authorList>
    </citation>
    <scope>NUCLEOTIDE SEQUENCE [LARGE SCALE GENOMIC DNA]</scope>
    <source>
        <strain evidence="1">R-o-18</strain>
        <tissue evidence="1">Leaf</tissue>
    </source>
</reference>
<name>A0ABQ7MIJ3_BRACM</name>
<keyword evidence="2" id="KW-1185">Reference proteome</keyword>
<proteinExistence type="predicted"/>
<dbReference type="EMBL" id="JADBGQ010000005">
    <property type="protein sequence ID" value="KAG5398566.1"/>
    <property type="molecule type" value="Genomic_DNA"/>
</dbReference>
<evidence type="ECO:0000313" key="2">
    <source>
        <dbReference type="Proteomes" id="UP000823674"/>
    </source>
</evidence>
<sequence length="96" mass="10927">MPLSLTHWQADKENAIGRSETGSNGRKTKYFSNVGPKQVSIQKNKMCRKSGGKLLTNGELNYTTKEWLDKAFESGTALLRIGFVENQEYFESYFLL</sequence>